<accession>A0A164GWB7</accession>
<dbReference type="Proteomes" id="UP000076858">
    <property type="component" value="Unassembled WGS sequence"/>
</dbReference>
<keyword evidence="2" id="KW-0328">Glycosyltransferase</keyword>
<organism evidence="2 3">
    <name type="scientific">Daphnia magna</name>
    <dbReference type="NCBI Taxonomy" id="35525"/>
    <lineage>
        <taxon>Eukaryota</taxon>
        <taxon>Metazoa</taxon>
        <taxon>Ecdysozoa</taxon>
        <taxon>Arthropoda</taxon>
        <taxon>Crustacea</taxon>
        <taxon>Branchiopoda</taxon>
        <taxon>Diplostraca</taxon>
        <taxon>Cladocera</taxon>
        <taxon>Anomopoda</taxon>
        <taxon>Daphniidae</taxon>
        <taxon>Daphnia</taxon>
    </lineage>
</organism>
<gene>
    <name evidence="2" type="ORF">APZ42_004689</name>
</gene>
<evidence type="ECO:0000313" key="2">
    <source>
        <dbReference type="EMBL" id="KZR99434.1"/>
    </source>
</evidence>
<name>A0A164GWB7_9CRUS</name>
<dbReference type="AlphaFoldDB" id="A0A164GWB7"/>
<dbReference type="GO" id="GO:0016757">
    <property type="term" value="F:glycosyltransferase activity"/>
    <property type="evidence" value="ECO:0007669"/>
    <property type="project" value="UniProtKB-KW"/>
</dbReference>
<proteinExistence type="predicted"/>
<keyword evidence="1" id="KW-0812">Transmembrane</keyword>
<sequence>MLRGGRIFRKKLTLILLAVFCVPFTVILLHRDDNEARLEDELTSEIAQLIRQRVAQVEMINQPRRRDLALLTQYVNRSLPWNNTNGDEFPEHSRL</sequence>
<dbReference type="EMBL" id="LRGB01013633">
    <property type="protein sequence ID" value="KZR99434.1"/>
    <property type="molecule type" value="Genomic_DNA"/>
</dbReference>
<evidence type="ECO:0000313" key="3">
    <source>
        <dbReference type="Proteomes" id="UP000076858"/>
    </source>
</evidence>
<keyword evidence="2" id="KW-0808">Transferase</keyword>
<feature type="transmembrane region" description="Helical" evidence="1">
    <location>
        <begin position="12"/>
        <end position="30"/>
    </location>
</feature>
<feature type="non-terminal residue" evidence="2">
    <location>
        <position position="95"/>
    </location>
</feature>
<keyword evidence="1" id="KW-0472">Membrane</keyword>
<keyword evidence="3" id="KW-1185">Reference proteome</keyword>
<comment type="caution">
    <text evidence="2">The sequence shown here is derived from an EMBL/GenBank/DDBJ whole genome shotgun (WGS) entry which is preliminary data.</text>
</comment>
<evidence type="ECO:0000256" key="1">
    <source>
        <dbReference type="SAM" id="Phobius"/>
    </source>
</evidence>
<protein>
    <submittedName>
        <fullName evidence="2">Alpha-1,3-mannosyl-glycoprotein 4-beta-N-acetylglucosaminyltransferase B</fullName>
    </submittedName>
</protein>
<reference evidence="2 3" key="1">
    <citation type="submission" date="2016-03" db="EMBL/GenBank/DDBJ databases">
        <title>EvidentialGene: Evidence-directed Construction of Genes on Genomes.</title>
        <authorList>
            <person name="Gilbert D.G."/>
            <person name="Choi J.-H."/>
            <person name="Mockaitis K."/>
            <person name="Colbourne J."/>
            <person name="Pfrender M."/>
        </authorList>
    </citation>
    <scope>NUCLEOTIDE SEQUENCE [LARGE SCALE GENOMIC DNA]</scope>
    <source>
        <strain evidence="2 3">Xinb3</strain>
        <tissue evidence="2">Complete organism</tissue>
    </source>
</reference>
<dbReference type="OrthoDB" id="2016523at2759"/>
<keyword evidence="1" id="KW-1133">Transmembrane helix</keyword>